<gene>
    <name evidence="5" type="primary">aroD_2</name>
    <name evidence="4" type="synonym">aroD</name>
    <name evidence="5" type="ORF">BN996_02417</name>
</gene>
<evidence type="ECO:0000313" key="6">
    <source>
        <dbReference type="Proteomes" id="UP000198902"/>
    </source>
</evidence>
<feature type="binding site" evidence="4">
    <location>
        <begin position="29"/>
        <end position="31"/>
    </location>
    <ligand>
        <name>3-dehydroquinate</name>
        <dbReference type="ChEBI" id="CHEBI:32364"/>
    </ligand>
</feature>
<dbReference type="UniPathway" id="UPA00053">
    <property type="reaction ID" value="UER00086"/>
</dbReference>
<dbReference type="HAMAP" id="MF_00214">
    <property type="entry name" value="AroD"/>
    <property type="match status" value="1"/>
</dbReference>
<comment type="subunit">
    <text evidence="4">Homodimer.</text>
</comment>
<comment type="catalytic activity">
    <reaction evidence="1 4">
        <text>3-dehydroquinate = 3-dehydroshikimate + H2O</text>
        <dbReference type="Rhea" id="RHEA:21096"/>
        <dbReference type="ChEBI" id="CHEBI:15377"/>
        <dbReference type="ChEBI" id="CHEBI:16630"/>
        <dbReference type="ChEBI" id="CHEBI:32364"/>
        <dbReference type="EC" id="4.2.1.10"/>
    </reaction>
</comment>
<organism evidence="5 6">
    <name type="scientific">Haloferax massiliensis</name>
    <dbReference type="NCBI Taxonomy" id="1476858"/>
    <lineage>
        <taxon>Archaea</taxon>
        <taxon>Methanobacteriati</taxon>
        <taxon>Methanobacteriota</taxon>
        <taxon>Stenosarchaea group</taxon>
        <taxon>Halobacteria</taxon>
        <taxon>Halobacteriales</taxon>
        <taxon>Haloferacaceae</taxon>
        <taxon>Haloferax</taxon>
    </lineage>
</organism>
<dbReference type="EC" id="4.2.1.10" evidence="4"/>
<dbReference type="GO" id="GO:0046279">
    <property type="term" value="P:3,4-dihydroxybenzoate biosynthetic process"/>
    <property type="evidence" value="ECO:0007669"/>
    <property type="project" value="TreeGrafter"/>
</dbReference>
<feature type="active site" description="Schiff-base intermediate with substrate" evidence="4">
    <location>
        <position position="140"/>
    </location>
</feature>
<dbReference type="Proteomes" id="UP000198902">
    <property type="component" value="Unassembled WGS sequence"/>
</dbReference>
<dbReference type="PANTHER" id="PTHR43699:SF1">
    <property type="entry name" value="3-DEHYDROQUINATE DEHYDRATASE"/>
    <property type="match status" value="1"/>
</dbReference>
<keyword evidence="4" id="KW-0057">Aromatic amino acid biosynthesis</keyword>
<keyword evidence="6" id="KW-1185">Reference proteome</keyword>
<feature type="active site" description="Proton donor/acceptor" evidence="4">
    <location>
        <position position="114"/>
    </location>
</feature>
<dbReference type="CDD" id="cd00502">
    <property type="entry name" value="DHQase_I"/>
    <property type="match status" value="1"/>
</dbReference>
<evidence type="ECO:0000256" key="2">
    <source>
        <dbReference type="ARBA" id="ARBA00023239"/>
    </source>
</evidence>
<comment type="similarity">
    <text evidence="4">Belongs to the type-I 3-dehydroquinase family.</text>
</comment>
<dbReference type="InterPro" id="IPR013785">
    <property type="entry name" value="Aldolase_TIM"/>
</dbReference>
<proteinExistence type="inferred from homology"/>
<dbReference type="Gene3D" id="3.20.20.70">
    <property type="entry name" value="Aldolase class I"/>
    <property type="match status" value="1"/>
</dbReference>
<dbReference type="SUPFAM" id="SSF51569">
    <property type="entry name" value="Aldolase"/>
    <property type="match status" value="1"/>
</dbReference>
<dbReference type="InterPro" id="IPR018508">
    <property type="entry name" value="3-dehydroquinate_DH_AS"/>
</dbReference>
<evidence type="ECO:0000256" key="3">
    <source>
        <dbReference type="ARBA" id="ARBA00023270"/>
    </source>
</evidence>
<dbReference type="InterPro" id="IPR050146">
    <property type="entry name" value="Type-I_3-dehydroquinase"/>
</dbReference>
<protein>
    <recommendedName>
        <fullName evidence="4">3-dehydroquinate dehydratase</fullName>
        <shortName evidence="4">3-dehydroquinase</shortName>
        <ecNumber evidence="4">4.2.1.10</ecNumber>
    </recommendedName>
    <alternativeName>
        <fullName evidence="4">Type I DHQase</fullName>
    </alternativeName>
    <alternativeName>
        <fullName evidence="4">Type I dehydroquinase</fullName>
        <shortName evidence="4">DHQ1</shortName>
    </alternativeName>
</protein>
<dbReference type="GO" id="GO:0003855">
    <property type="term" value="F:3-dehydroquinate dehydratase activity"/>
    <property type="evidence" value="ECO:0007669"/>
    <property type="project" value="UniProtKB-UniRule"/>
</dbReference>
<comment type="pathway">
    <text evidence="4">Metabolic intermediate biosynthesis; chorismate biosynthesis; chorismate from D-erythrose 4-phosphate and phosphoenolpyruvate: step 3/7.</text>
</comment>
<dbReference type="GO" id="GO:0009073">
    <property type="term" value="P:aromatic amino acid family biosynthetic process"/>
    <property type="evidence" value="ECO:0007669"/>
    <property type="project" value="UniProtKB-KW"/>
</dbReference>
<feature type="binding site" evidence="4">
    <location>
        <position position="181"/>
    </location>
    <ligand>
        <name>3-dehydroquinate</name>
        <dbReference type="ChEBI" id="CHEBI:32364"/>
    </ligand>
</feature>
<comment type="caution">
    <text evidence="4">Lacks conserved residue(s) required for the propagation of feature annotation.</text>
</comment>
<comment type="function">
    <text evidence="4">Involved in the third step of the chorismate pathway, which leads to the biosynthesis of aromatic amino acids. Catalyzes the cis-dehydration of 3-dehydroquinate (DHQ) and introduces the first double bond of the aromatic ring to yield 3-dehydroshikimate.</text>
</comment>
<dbReference type="PROSITE" id="PS01028">
    <property type="entry name" value="DEHYDROQUINASE_I"/>
    <property type="match status" value="1"/>
</dbReference>
<name>A0A0D6JST2_9EURY</name>
<dbReference type="Pfam" id="PF01487">
    <property type="entry name" value="DHquinase_I"/>
    <property type="match status" value="1"/>
</dbReference>
<sequence length="247" mass="27215">MKLDESALAATTNDLTREVDARGVADLIEFRMDQADDPLEQLAAYDGELPIIATNRARWFGGKASDTGRLDDLFSASRYDAVEFVDIELETVRAKEWLAHEFRENDVQLIISHHDFEETPDRDVLDAIIEQCAEFGDVAKVAVFPQNQGDTLTLLEAVNDATNRGIDVAGISMGEIGSHTRVIGHLYGSKLGYAPLLADDNDYAPGQIPLEKLASLIELTKNERVDGQVIDTIRSEVSVPKELTLSD</sequence>
<keyword evidence="3 4" id="KW-0704">Schiff base</keyword>
<keyword evidence="4" id="KW-0028">Amino-acid biosynthesis</keyword>
<feature type="binding site" evidence="4">
    <location>
        <position position="56"/>
    </location>
    <ligand>
        <name>3-dehydroquinate</name>
        <dbReference type="ChEBI" id="CHEBI:32364"/>
    </ligand>
</feature>
<dbReference type="GO" id="GO:0009423">
    <property type="term" value="P:chorismate biosynthetic process"/>
    <property type="evidence" value="ECO:0007669"/>
    <property type="project" value="UniProtKB-UniRule"/>
</dbReference>
<dbReference type="InterPro" id="IPR001381">
    <property type="entry name" value="DHquinase_I"/>
</dbReference>
<evidence type="ECO:0000313" key="5">
    <source>
        <dbReference type="EMBL" id="CQR50932.1"/>
    </source>
</evidence>
<evidence type="ECO:0000256" key="1">
    <source>
        <dbReference type="ARBA" id="ARBA00001864"/>
    </source>
</evidence>
<evidence type="ECO:0000256" key="4">
    <source>
        <dbReference type="HAMAP-Rule" id="MF_00214"/>
    </source>
</evidence>
<feature type="binding site" evidence="4">
    <location>
        <position position="207"/>
    </location>
    <ligand>
        <name>3-dehydroquinate</name>
        <dbReference type="ChEBI" id="CHEBI:32364"/>
    </ligand>
</feature>
<dbReference type="PANTHER" id="PTHR43699">
    <property type="entry name" value="3-DEHYDROQUINATE DEHYDRATASE"/>
    <property type="match status" value="1"/>
</dbReference>
<feature type="binding site" evidence="4">
    <location>
        <position position="6"/>
    </location>
    <ligand>
        <name>3-dehydroquinate</name>
        <dbReference type="ChEBI" id="CHEBI:32364"/>
    </ligand>
</feature>
<keyword evidence="2 4" id="KW-0456">Lyase</keyword>
<accession>A0A0D6JST2</accession>
<dbReference type="EMBL" id="CSTE01000002">
    <property type="protein sequence ID" value="CQR50932.1"/>
    <property type="molecule type" value="Genomic_DNA"/>
</dbReference>
<dbReference type="AlphaFoldDB" id="A0A0D6JST2"/>
<reference evidence="6" key="1">
    <citation type="submission" date="2015-03" db="EMBL/GenBank/DDBJ databases">
        <authorList>
            <person name="Urmite Genomes"/>
        </authorList>
    </citation>
    <scope>NUCLEOTIDE SEQUENCE [LARGE SCALE GENOMIC DNA]</scope>
    <source>
        <strain evidence="6">Arc-Hr</strain>
    </source>
</reference>
<dbReference type="GO" id="GO:0008652">
    <property type="term" value="P:amino acid biosynthetic process"/>
    <property type="evidence" value="ECO:0007669"/>
    <property type="project" value="UniProtKB-KW"/>
</dbReference>